<dbReference type="InterPro" id="IPR036736">
    <property type="entry name" value="ACP-like_sf"/>
</dbReference>
<dbReference type="Proteomes" id="UP001197247">
    <property type="component" value="Unassembled WGS sequence"/>
</dbReference>
<dbReference type="PROSITE" id="PS50075">
    <property type="entry name" value="CARRIER"/>
    <property type="match status" value="1"/>
</dbReference>
<dbReference type="InterPro" id="IPR009081">
    <property type="entry name" value="PP-bd_ACP"/>
</dbReference>
<organism evidence="2 3">
    <name type="scientific">Kineosporia corallincola</name>
    <dbReference type="NCBI Taxonomy" id="2835133"/>
    <lineage>
        <taxon>Bacteria</taxon>
        <taxon>Bacillati</taxon>
        <taxon>Actinomycetota</taxon>
        <taxon>Actinomycetes</taxon>
        <taxon>Kineosporiales</taxon>
        <taxon>Kineosporiaceae</taxon>
        <taxon>Kineosporia</taxon>
    </lineage>
</organism>
<gene>
    <name evidence="2" type="ORF">KIH74_11275</name>
</gene>
<dbReference type="Gene3D" id="1.10.1200.10">
    <property type="entry name" value="ACP-like"/>
    <property type="match status" value="1"/>
</dbReference>
<dbReference type="EMBL" id="JAHBAY010000004">
    <property type="protein sequence ID" value="MBT0769505.1"/>
    <property type="molecule type" value="Genomic_DNA"/>
</dbReference>
<proteinExistence type="predicted"/>
<protein>
    <recommendedName>
        <fullName evidence="1">Carrier domain-containing protein</fullName>
    </recommendedName>
</protein>
<dbReference type="Pfam" id="PF00550">
    <property type="entry name" value="PP-binding"/>
    <property type="match status" value="1"/>
</dbReference>
<evidence type="ECO:0000313" key="3">
    <source>
        <dbReference type="Proteomes" id="UP001197247"/>
    </source>
</evidence>
<accession>A0ABS5TEI5</accession>
<reference evidence="2 3" key="1">
    <citation type="submission" date="2021-05" db="EMBL/GenBank/DDBJ databases">
        <title>Kineosporia and Streptomyces sp. nov. two new marine actinobacteria isolated from Coral.</title>
        <authorList>
            <person name="Buangrab K."/>
            <person name="Sutthacheep M."/>
            <person name="Yeemin T."/>
            <person name="Harunari E."/>
            <person name="Igarashi Y."/>
            <person name="Kanchanasin P."/>
            <person name="Tanasupawat S."/>
            <person name="Phongsopitanun W."/>
        </authorList>
    </citation>
    <scope>NUCLEOTIDE SEQUENCE [LARGE SCALE GENOMIC DNA]</scope>
    <source>
        <strain evidence="2 3">J2-2</strain>
    </source>
</reference>
<sequence>MTATTFALPDLMNLLARVGLPAAERTDDPSLTLTDIGLDSLAFLQLQTLLQQQHGVSIDESEEAADYPLGRLVELVNSSAEQEVSQP</sequence>
<dbReference type="RefSeq" id="WP_214155807.1">
    <property type="nucleotide sequence ID" value="NZ_JAHBAY010000004.1"/>
</dbReference>
<keyword evidence="3" id="KW-1185">Reference proteome</keyword>
<comment type="caution">
    <text evidence="2">The sequence shown here is derived from an EMBL/GenBank/DDBJ whole genome shotgun (WGS) entry which is preliminary data.</text>
</comment>
<feature type="domain" description="Carrier" evidence="1">
    <location>
        <begin position="2"/>
        <end position="83"/>
    </location>
</feature>
<name>A0ABS5TEI5_9ACTN</name>
<evidence type="ECO:0000259" key="1">
    <source>
        <dbReference type="PROSITE" id="PS50075"/>
    </source>
</evidence>
<dbReference type="SUPFAM" id="SSF47336">
    <property type="entry name" value="ACP-like"/>
    <property type="match status" value="1"/>
</dbReference>
<evidence type="ECO:0000313" key="2">
    <source>
        <dbReference type="EMBL" id="MBT0769505.1"/>
    </source>
</evidence>